<feature type="compositionally biased region" description="Basic and acidic residues" evidence="8">
    <location>
        <begin position="319"/>
        <end position="328"/>
    </location>
</feature>
<evidence type="ECO:0000313" key="10">
    <source>
        <dbReference type="EMBL" id="SER50176.1"/>
    </source>
</evidence>
<dbReference type="GO" id="GO:0005886">
    <property type="term" value="C:plasma membrane"/>
    <property type="evidence" value="ECO:0007669"/>
    <property type="project" value="UniProtKB-SubCell"/>
</dbReference>
<dbReference type="STRING" id="64702.SAMN05443377_101188"/>
<evidence type="ECO:0000256" key="8">
    <source>
        <dbReference type="SAM" id="MobiDB-lite"/>
    </source>
</evidence>
<feature type="region of interest" description="Disordered" evidence="8">
    <location>
        <begin position="304"/>
        <end position="413"/>
    </location>
</feature>
<keyword evidence="6 9" id="KW-0472">Membrane</keyword>
<reference evidence="10 11" key="1">
    <citation type="submission" date="2016-10" db="EMBL/GenBank/DDBJ databases">
        <authorList>
            <person name="de Groot N.N."/>
        </authorList>
    </citation>
    <scope>NUCLEOTIDE SEQUENCE [LARGE SCALE GENOMIC DNA]</scope>
    <source>
        <strain evidence="10 11">DSM 16859</strain>
    </source>
</reference>
<comment type="subcellular location">
    <subcellularLocation>
        <location evidence="1">Cell membrane</location>
        <topology evidence="1">Multi-pass membrane protein</topology>
    </subcellularLocation>
</comment>
<feature type="transmembrane region" description="Helical" evidence="9">
    <location>
        <begin position="241"/>
        <end position="263"/>
    </location>
</feature>
<dbReference type="AlphaFoldDB" id="A0A1H9PPB6"/>
<dbReference type="Proteomes" id="UP000198815">
    <property type="component" value="Unassembled WGS sequence"/>
</dbReference>
<protein>
    <recommendedName>
        <fullName evidence="12">DUF2029 domain-containing protein</fullName>
    </recommendedName>
</protein>
<dbReference type="OrthoDB" id="5056533at2"/>
<evidence type="ECO:0000313" key="11">
    <source>
        <dbReference type="Proteomes" id="UP000198815"/>
    </source>
</evidence>
<gene>
    <name evidence="10" type="ORF">SAMN05443377_101188</name>
</gene>
<dbReference type="RefSeq" id="WP_091966733.1">
    <property type="nucleotide sequence ID" value="NZ_FOGZ01000001.1"/>
</dbReference>
<evidence type="ECO:0000256" key="4">
    <source>
        <dbReference type="ARBA" id="ARBA00022692"/>
    </source>
</evidence>
<feature type="compositionally biased region" description="Basic and acidic residues" evidence="8">
    <location>
        <begin position="339"/>
        <end position="352"/>
    </location>
</feature>
<feature type="transmembrane region" description="Helical" evidence="9">
    <location>
        <begin position="136"/>
        <end position="155"/>
    </location>
</feature>
<evidence type="ECO:0000256" key="6">
    <source>
        <dbReference type="ARBA" id="ARBA00023136"/>
    </source>
</evidence>
<comment type="similarity">
    <text evidence="7">Belongs to the glycosyltransferase 87 family.</text>
</comment>
<dbReference type="GO" id="GO:0016758">
    <property type="term" value="F:hexosyltransferase activity"/>
    <property type="evidence" value="ECO:0007669"/>
    <property type="project" value="InterPro"/>
</dbReference>
<accession>A0A1H9PPB6</accession>
<dbReference type="EMBL" id="FOGZ01000001">
    <property type="protein sequence ID" value="SER50176.1"/>
    <property type="molecule type" value="Genomic_DNA"/>
</dbReference>
<evidence type="ECO:0000256" key="1">
    <source>
        <dbReference type="ARBA" id="ARBA00004651"/>
    </source>
</evidence>
<keyword evidence="11" id="KW-1185">Reference proteome</keyword>
<feature type="transmembrane region" description="Helical" evidence="9">
    <location>
        <begin position="84"/>
        <end position="105"/>
    </location>
</feature>
<evidence type="ECO:0000256" key="3">
    <source>
        <dbReference type="ARBA" id="ARBA00022679"/>
    </source>
</evidence>
<keyword evidence="4 9" id="KW-0812">Transmembrane</keyword>
<evidence type="ECO:0008006" key="12">
    <source>
        <dbReference type="Google" id="ProtNLM"/>
    </source>
</evidence>
<sequence length="413" mass="43906">MTPRAPTTGFRTTGVAVVLGAVLGAQDYRFAMNFHGRYDMDSSFFPAARKIAEGHSPYEVAGYVYSPLYAILLAPLVRHPQAAAIATAATIIAGILACWIAGFASTRGLPLWKRGLVVDLAVVSLLWNANTRSTLLQLNPQFLVLLCLVIAGFTARFKSGFALGLSAAFKTWPVVSVLWLLIGKPHRIHRLTGFLAAGCLTVLMAIGVGGSRGPWDMLAAATGAADQNASAYSVPGAARVLLHRSTLVVGYLMLALLAAMVLLRPGSRALSLFNLLSLLLLSLPVSHNTYLVLHPAGPVAVGCRSPAHQEAHPPAGHLRSPDLVDTRPGDCAQGNLRPASDDDPRVSPRLPHDCGGSNREYPGRCPSAPRARPDSAKLSGLGRFSQLAHSRLAGPPHDQPSYDQPPSDQHGMW</sequence>
<feature type="transmembrane region" description="Helical" evidence="9">
    <location>
        <begin position="275"/>
        <end position="293"/>
    </location>
</feature>
<dbReference type="InterPro" id="IPR018584">
    <property type="entry name" value="GT87"/>
</dbReference>
<name>A0A1H9PPB6_9ACTN</name>
<dbReference type="Pfam" id="PF09594">
    <property type="entry name" value="GT87"/>
    <property type="match status" value="1"/>
</dbReference>
<keyword evidence="2" id="KW-1003">Cell membrane</keyword>
<feature type="transmembrane region" description="Helical" evidence="9">
    <location>
        <begin position="161"/>
        <end position="182"/>
    </location>
</feature>
<proteinExistence type="inferred from homology"/>
<feature type="transmembrane region" description="Helical" evidence="9">
    <location>
        <begin position="191"/>
        <end position="210"/>
    </location>
</feature>
<evidence type="ECO:0000256" key="7">
    <source>
        <dbReference type="ARBA" id="ARBA00024033"/>
    </source>
</evidence>
<evidence type="ECO:0000256" key="9">
    <source>
        <dbReference type="SAM" id="Phobius"/>
    </source>
</evidence>
<evidence type="ECO:0000256" key="5">
    <source>
        <dbReference type="ARBA" id="ARBA00022989"/>
    </source>
</evidence>
<keyword evidence="5 9" id="KW-1133">Transmembrane helix</keyword>
<keyword evidence="3" id="KW-0808">Transferase</keyword>
<organism evidence="10 11">
    <name type="scientific">Propionibacterium cyclohexanicum</name>
    <dbReference type="NCBI Taxonomy" id="64702"/>
    <lineage>
        <taxon>Bacteria</taxon>
        <taxon>Bacillati</taxon>
        <taxon>Actinomycetota</taxon>
        <taxon>Actinomycetes</taxon>
        <taxon>Propionibacteriales</taxon>
        <taxon>Propionibacteriaceae</taxon>
        <taxon>Propionibacterium</taxon>
    </lineage>
</organism>
<evidence type="ECO:0000256" key="2">
    <source>
        <dbReference type="ARBA" id="ARBA00022475"/>
    </source>
</evidence>